<evidence type="ECO:0000313" key="3">
    <source>
        <dbReference type="Proteomes" id="UP000494165"/>
    </source>
</evidence>
<feature type="compositionally biased region" description="Polar residues" evidence="1">
    <location>
        <begin position="183"/>
        <end position="192"/>
    </location>
</feature>
<reference evidence="2 3" key="1">
    <citation type="submission" date="2020-04" db="EMBL/GenBank/DDBJ databases">
        <authorList>
            <person name="Alioto T."/>
            <person name="Alioto T."/>
            <person name="Gomez Garrido J."/>
        </authorList>
    </citation>
    <scope>NUCLEOTIDE SEQUENCE [LARGE SCALE GENOMIC DNA]</scope>
</reference>
<dbReference type="Proteomes" id="UP000494165">
    <property type="component" value="Unassembled WGS sequence"/>
</dbReference>
<feature type="compositionally biased region" description="Polar residues" evidence="1">
    <location>
        <begin position="567"/>
        <end position="582"/>
    </location>
</feature>
<feature type="compositionally biased region" description="Basic and acidic residues" evidence="1">
    <location>
        <begin position="263"/>
        <end position="272"/>
    </location>
</feature>
<feature type="region of interest" description="Disordered" evidence="1">
    <location>
        <begin position="109"/>
        <end position="215"/>
    </location>
</feature>
<feature type="compositionally biased region" description="Basic and acidic residues" evidence="1">
    <location>
        <begin position="160"/>
        <end position="182"/>
    </location>
</feature>
<accession>A0A8S1D250</accession>
<dbReference type="EMBL" id="CADEPI010000098">
    <property type="protein sequence ID" value="CAB3374425.1"/>
    <property type="molecule type" value="Genomic_DNA"/>
</dbReference>
<comment type="caution">
    <text evidence="2">The sequence shown here is derived from an EMBL/GenBank/DDBJ whole genome shotgun (WGS) entry which is preliminary data.</text>
</comment>
<gene>
    <name evidence="2" type="ORF">CLODIP_2_CD16307</name>
</gene>
<sequence>MELVPATAEAGWSVYLFEEPKRAVYAIPDKYVSEDGDKAYWPPHKELTKCYSIMRKNSYPELDWPTYKGKVIKKGKTSDEAFQNARKCRETLKSKNKITTSDCETTDLDAKRKGKAKKMFSPSAKSKKNKIVPLPEPPTTESVKKDNPDGLFSTSGQTNEKPEVRSKEIQQHLRTSQRKEDLTSSWRANLQRSLPLVPDTPPTPSNPTFTTESPKSVGFIEATPSKSSPSMRKKLSPVKRDLSKELEEYHTKKRQYEAGINVAKEKANEDTQPKTPSSPKVKRNTDMDVMHTLKGINFPMDTTTFQKYIISNIIHIKNVLQSLQAAPALEASLENGVFQMGNFSFPLQTVAELKVLMTTLLTDVSFCKKLKAFLVKRVRKLKHEFAPSLAAENILRKGTLPWLFSTNLVASTNITTIKTFPGSDTFFQVLYDVLSESGIGISRKEKVISLCGLHFRRIGSRHRDKEKKHSGTKISSDAGLPESLATKKVLDARRGLMSSPMKGSLRTLGLMRLSPSKQANAKRSSRKLTPGDNGSPKPLLSPNKRNLDSSKKQSISTANISEEETGIESQNQESDCDTSPQRGRQRKRSVTKKIGTYFLSSDEEILSSKKSRRSRKSSSDESIQENRESFGDSEVELSSVGALAPNSTAEQNEKLLRSLSLADEQQHKYDALFVMGAMNLDID</sequence>
<evidence type="ECO:0000256" key="1">
    <source>
        <dbReference type="SAM" id="MobiDB-lite"/>
    </source>
</evidence>
<evidence type="ECO:0000313" key="2">
    <source>
        <dbReference type="EMBL" id="CAB3374425.1"/>
    </source>
</evidence>
<keyword evidence="3" id="KW-1185">Reference proteome</keyword>
<dbReference type="AlphaFoldDB" id="A0A8S1D250"/>
<feature type="region of interest" description="Disordered" evidence="1">
    <location>
        <begin position="263"/>
        <end position="283"/>
    </location>
</feature>
<name>A0A8S1D250_9INSE</name>
<feature type="region of interest" description="Disordered" evidence="1">
    <location>
        <begin position="491"/>
        <end position="590"/>
    </location>
</feature>
<organism evidence="2 3">
    <name type="scientific">Cloeon dipterum</name>
    <dbReference type="NCBI Taxonomy" id="197152"/>
    <lineage>
        <taxon>Eukaryota</taxon>
        <taxon>Metazoa</taxon>
        <taxon>Ecdysozoa</taxon>
        <taxon>Arthropoda</taxon>
        <taxon>Hexapoda</taxon>
        <taxon>Insecta</taxon>
        <taxon>Pterygota</taxon>
        <taxon>Palaeoptera</taxon>
        <taxon>Ephemeroptera</taxon>
        <taxon>Pisciforma</taxon>
        <taxon>Baetidae</taxon>
        <taxon>Cloeon</taxon>
    </lineage>
</organism>
<protein>
    <submittedName>
        <fullName evidence="2">Uncharacterized protein</fullName>
    </submittedName>
</protein>
<proteinExistence type="predicted"/>
<feature type="region of interest" description="Disordered" evidence="1">
    <location>
        <begin position="605"/>
        <end position="652"/>
    </location>
</feature>